<keyword evidence="1" id="KW-0805">Transcription regulation</keyword>
<feature type="DNA-binding region" description="H-T-H motif" evidence="4">
    <location>
        <begin position="50"/>
        <end position="69"/>
    </location>
</feature>
<protein>
    <submittedName>
        <fullName evidence="6">TetR family transcriptional regulator</fullName>
    </submittedName>
</protein>
<dbReference type="GO" id="GO:0003677">
    <property type="term" value="F:DNA binding"/>
    <property type="evidence" value="ECO:0007669"/>
    <property type="project" value="UniProtKB-UniRule"/>
</dbReference>
<reference evidence="6 7" key="1">
    <citation type="submission" date="2019-06" db="EMBL/GenBank/DDBJ databases">
        <title>Sequencing the genomes of 1000 actinobacteria strains.</title>
        <authorList>
            <person name="Klenk H.-P."/>
        </authorList>
    </citation>
    <scope>NUCLEOTIDE SEQUENCE [LARGE SCALE GENOMIC DNA]</scope>
    <source>
        <strain evidence="6 7">DSM 45671</strain>
    </source>
</reference>
<keyword evidence="3" id="KW-0804">Transcription</keyword>
<gene>
    <name evidence="6" type="ORF">FHX44_112637</name>
</gene>
<evidence type="ECO:0000256" key="2">
    <source>
        <dbReference type="ARBA" id="ARBA00023125"/>
    </source>
</evidence>
<proteinExistence type="predicted"/>
<evidence type="ECO:0000313" key="7">
    <source>
        <dbReference type="Proteomes" id="UP000321261"/>
    </source>
</evidence>
<dbReference type="Proteomes" id="UP000321261">
    <property type="component" value="Unassembled WGS sequence"/>
</dbReference>
<dbReference type="InterPro" id="IPR001647">
    <property type="entry name" value="HTH_TetR"/>
</dbReference>
<feature type="domain" description="HTH tetR-type" evidence="5">
    <location>
        <begin position="28"/>
        <end position="87"/>
    </location>
</feature>
<dbReference type="InterPro" id="IPR025996">
    <property type="entry name" value="MT1864/Rv1816-like_C"/>
</dbReference>
<dbReference type="PROSITE" id="PS50977">
    <property type="entry name" value="HTH_TETR_2"/>
    <property type="match status" value="1"/>
</dbReference>
<evidence type="ECO:0000259" key="5">
    <source>
        <dbReference type="PROSITE" id="PS50977"/>
    </source>
</evidence>
<evidence type="ECO:0000313" key="6">
    <source>
        <dbReference type="EMBL" id="TWF76742.1"/>
    </source>
</evidence>
<organism evidence="6 7">
    <name type="scientific">Pseudonocardia hierapolitana</name>
    <dbReference type="NCBI Taxonomy" id="1128676"/>
    <lineage>
        <taxon>Bacteria</taxon>
        <taxon>Bacillati</taxon>
        <taxon>Actinomycetota</taxon>
        <taxon>Actinomycetes</taxon>
        <taxon>Pseudonocardiales</taxon>
        <taxon>Pseudonocardiaceae</taxon>
        <taxon>Pseudonocardia</taxon>
    </lineage>
</organism>
<sequence>MFSFRARALPVWHPRCVPAPSLRARVRAELVEEIKAAARRRLAIDGPGLTLRAVARDLEMVPSALYRYFDGRDALLTALITEAYDELGAAADAAEAAEDPADLRARWMALCRAVRRWALDHPAEYALLYGTPVPGYTAPSDTVPPASRVVVALVRVAAEADAGGAPVAPALHADLDRIVAQAPGPPPDARPSDPALLAGLAAWSQLFGLVSFEVFGRLAGMFEDPAGHFDHQMQTMADLAGLP</sequence>
<comment type="caution">
    <text evidence="6">The sequence shown here is derived from an EMBL/GenBank/DDBJ whole genome shotgun (WGS) entry which is preliminary data.</text>
</comment>
<dbReference type="InterPro" id="IPR009057">
    <property type="entry name" value="Homeodomain-like_sf"/>
</dbReference>
<dbReference type="EMBL" id="VIWU01000001">
    <property type="protein sequence ID" value="TWF76742.1"/>
    <property type="molecule type" value="Genomic_DNA"/>
</dbReference>
<dbReference type="SUPFAM" id="SSF46689">
    <property type="entry name" value="Homeodomain-like"/>
    <property type="match status" value="1"/>
</dbReference>
<dbReference type="InterPro" id="IPR036271">
    <property type="entry name" value="Tet_transcr_reg_TetR-rel_C_sf"/>
</dbReference>
<dbReference type="SUPFAM" id="SSF48498">
    <property type="entry name" value="Tetracyclin repressor-like, C-terminal domain"/>
    <property type="match status" value="1"/>
</dbReference>
<evidence type="ECO:0000256" key="4">
    <source>
        <dbReference type="PROSITE-ProRule" id="PRU00335"/>
    </source>
</evidence>
<name>A0A561SPF6_9PSEU</name>
<dbReference type="Pfam" id="PF00440">
    <property type="entry name" value="TetR_N"/>
    <property type="match status" value="1"/>
</dbReference>
<dbReference type="AlphaFoldDB" id="A0A561SPF6"/>
<accession>A0A561SPF6</accession>
<evidence type="ECO:0000256" key="3">
    <source>
        <dbReference type="ARBA" id="ARBA00023163"/>
    </source>
</evidence>
<dbReference type="Gene3D" id="1.10.357.10">
    <property type="entry name" value="Tetracycline Repressor, domain 2"/>
    <property type="match status" value="1"/>
</dbReference>
<dbReference type="Pfam" id="PF13305">
    <property type="entry name" value="TetR_C_33"/>
    <property type="match status" value="1"/>
</dbReference>
<evidence type="ECO:0000256" key="1">
    <source>
        <dbReference type="ARBA" id="ARBA00023015"/>
    </source>
</evidence>
<keyword evidence="7" id="KW-1185">Reference proteome</keyword>
<keyword evidence="2 4" id="KW-0238">DNA-binding</keyword>